<dbReference type="STRING" id="1088818.A0A2I0ARV3"/>
<dbReference type="GO" id="GO:0005634">
    <property type="term" value="C:nucleus"/>
    <property type="evidence" value="ECO:0007669"/>
    <property type="project" value="UniProtKB-SubCell"/>
</dbReference>
<dbReference type="PROSITE" id="PS51754">
    <property type="entry name" value="OVATE"/>
    <property type="match status" value="1"/>
</dbReference>
<dbReference type="Proteomes" id="UP000236161">
    <property type="component" value="Unassembled WGS sequence"/>
</dbReference>
<keyword evidence="4 6" id="KW-0804">Transcription</keyword>
<dbReference type="AlphaFoldDB" id="A0A2I0ARV3"/>
<dbReference type="OrthoDB" id="690912at2759"/>
<proteinExistence type="predicted"/>
<name>A0A2I0ARV3_9ASPA</name>
<dbReference type="InterPro" id="IPR006458">
    <property type="entry name" value="Ovate_C"/>
</dbReference>
<dbReference type="InterPro" id="IPR038933">
    <property type="entry name" value="Ovate"/>
</dbReference>
<keyword evidence="5 6" id="KW-0539">Nucleus</keyword>
<feature type="domain" description="OVATE" evidence="8">
    <location>
        <begin position="124"/>
        <end position="189"/>
    </location>
</feature>
<evidence type="ECO:0000256" key="6">
    <source>
        <dbReference type="RuleBase" id="RU367028"/>
    </source>
</evidence>
<comment type="subcellular location">
    <subcellularLocation>
        <location evidence="1 6">Nucleus</location>
    </subcellularLocation>
</comment>
<reference evidence="9 10" key="1">
    <citation type="journal article" date="2017" name="Nature">
        <title>The Apostasia genome and the evolution of orchids.</title>
        <authorList>
            <person name="Zhang G.Q."/>
            <person name="Liu K.W."/>
            <person name="Li Z."/>
            <person name="Lohaus R."/>
            <person name="Hsiao Y.Y."/>
            <person name="Niu S.C."/>
            <person name="Wang J.Y."/>
            <person name="Lin Y.C."/>
            <person name="Xu Q."/>
            <person name="Chen L.J."/>
            <person name="Yoshida K."/>
            <person name="Fujiwara S."/>
            <person name="Wang Z.W."/>
            <person name="Zhang Y.Q."/>
            <person name="Mitsuda N."/>
            <person name="Wang M."/>
            <person name="Liu G.H."/>
            <person name="Pecoraro L."/>
            <person name="Huang H.X."/>
            <person name="Xiao X.J."/>
            <person name="Lin M."/>
            <person name="Wu X.Y."/>
            <person name="Wu W.L."/>
            <person name="Chen Y.Y."/>
            <person name="Chang S.B."/>
            <person name="Sakamoto S."/>
            <person name="Ohme-Takagi M."/>
            <person name="Yagi M."/>
            <person name="Zeng S.J."/>
            <person name="Shen C.Y."/>
            <person name="Yeh C.M."/>
            <person name="Luo Y.B."/>
            <person name="Tsai W.C."/>
            <person name="Van de Peer Y."/>
            <person name="Liu Z.J."/>
        </authorList>
    </citation>
    <scope>NUCLEOTIDE SEQUENCE [LARGE SCALE GENOMIC DNA]</scope>
    <source>
        <strain evidence="10">cv. Shenzhen</strain>
        <tissue evidence="9">Stem</tissue>
    </source>
</reference>
<accession>A0A2I0ARV3</accession>
<protein>
    <recommendedName>
        <fullName evidence="6">Transcription repressor</fullName>
    </recommendedName>
    <alternativeName>
        <fullName evidence="6">Ovate family protein</fullName>
    </alternativeName>
</protein>
<dbReference type="PANTHER" id="PTHR33057:SF21">
    <property type="entry name" value="TRANSCRIPTION REPRESSOR"/>
    <property type="match status" value="1"/>
</dbReference>
<comment type="function">
    <text evidence="6">Transcriptional repressor that regulates multiple aspects of plant growth and development.</text>
</comment>
<dbReference type="PANTHER" id="PTHR33057">
    <property type="entry name" value="TRANSCRIPTION REPRESSOR OFP7-RELATED"/>
    <property type="match status" value="1"/>
</dbReference>
<evidence type="ECO:0000259" key="8">
    <source>
        <dbReference type="PROSITE" id="PS51754"/>
    </source>
</evidence>
<dbReference type="NCBIfam" id="TIGR01568">
    <property type="entry name" value="A_thal_3678"/>
    <property type="match status" value="1"/>
</dbReference>
<evidence type="ECO:0000256" key="5">
    <source>
        <dbReference type="ARBA" id="ARBA00023242"/>
    </source>
</evidence>
<gene>
    <name evidence="9" type="ORF">AXF42_Ash013002</name>
</gene>
<evidence type="ECO:0000256" key="3">
    <source>
        <dbReference type="ARBA" id="ARBA00023015"/>
    </source>
</evidence>
<feature type="compositionally biased region" description="Basic residues" evidence="7">
    <location>
        <begin position="1"/>
        <end position="11"/>
    </location>
</feature>
<keyword evidence="10" id="KW-1185">Reference proteome</keyword>
<feature type="region of interest" description="Disordered" evidence="7">
    <location>
        <begin position="1"/>
        <end position="22"/>
    </location>
</feature>
<evidence type="ECO:0000313" key="10">
    <source>
        <dbReference type="Proteomes" id="UP000236161"/>
    </source>
</evidence>
<organism evidence="9 10">
    <name type="scientific">Apostasia shenzhenica</name>
    <dbReference type="NCBI Taxonomy" id="1088818"/>
    <lineage>
        <taxon>Eukaryota</taxon>
        <taxon>Viridiplantae</taxon>
        <taxon>Streptophyta</taxon>
        <taxon>Embryophyta</taxon>
        <taxon>Tracheophyta</taxon>
        <taxon>Spermatophyta</taxon>
        <taxon>Magnoliopsida</taxon>
        <taxon>Liliopsida</taxon>
        <taxon>Asparagales</taxon>
        <taxon>Orchidaceae</taxon>
        <taxon>Apostasioideae</taxon>
        <taxon>Apostasia</taxon>
    </lineage>
</organism>
<dbReference type="EMBL" id="KZ451955">
    <property type="protein sequence ID" value="PKA58278.1"/>
    <property type="molecule type" value="Genomic_DNA"/>
</dbReference>
<evidence type="ECO:0000256" key="2">
    <source>
        <dbReference type="ARBA" id="ARBA00022491"/>
    </source>
</evidence>
<evidence type="ECO:0000256" key="7">
    <source>
        <dbReference type="SAM" id="MobiDB-lite"/>
    </source>
</evidence>
<keyword evidence="3 6" id="KW-0805">Transcription regulation</keyword>
<dbReference type="Pfam" id="PF04844">
    <property type="entry name" value="Ovate"/>
    <property type="match status" value="1"/>
</dbReference>
<keyword evidence="2 6" id="KW-0678">Repressor</keyword>
<sequence>MIGCFPRRRSHSSSDPPPFTGSTATVFADVGDGVGAGLETLDHPAADLKNFNSIYDVPCSDSETPIFSAAFSGEDCDNEGSSAGNLISTAMASSRLFSPSPGRSNSIIESAAISVGPGCAAVAVPTYSADPYRDFLQSMEEMAAALGIGGGGDLRDMAALRQLLLCYLAINSEHVHKYIVSSFADLLLALAVAGDEREVG</sequence>
<evidence type="ECO:0000313" key="9">
    <source>
        <dbReference type="EMBL" id="PKA58278.1"/>
    </source>
</evidence>
<evidence type="ECO:0000256" key="1">
    <source>
        <dbReference type="ARBA" id="ARBA00004123"/>
    </source>
</evidence>
<dbReference type="GO" id="GO:0045892">
    <property type="term" value="P:negative regulation of DNA-templated transcription"/>
    <property type="evidence" value="ECO:0007669"/>
    <property type="project" value="UniProtKB-UniRule"/>
</dbReference>
<evidence type="ECO:0000256" key="4">
    <source>
        <dbReference type="ARBA" id="ARBA00023163"/>
    </source>
</evidence>